<dbReference type="EMBL" id="FUXI01000027">
    <property type="protein sequence ID" value="SKA00002.1"/>
    <property type="molecule type" value="Genomic_DNA"/>
</dbReference>
<evidence type="ECO:0000313" key="1">
    <source>
        <dbReference type="EMBL" id="SKA00002.1"/>
    </source>
</evidence>
<accession>A0A1T4Q8A5</accession>
<dbReference type="Proteomes" id="UP000190328">
    <property type="component" value="Unassembled WGS sequence"/>
</dbReference>
<proteinExistence type="predicted"/>
<evidence type="ECO:0000313" key="2">
    <source>
        <dbReference type="Proteomes" id="UP000190328"/>
    </source>
</evidence>
<name>A0A1T4Q8A5_9ENTE</name>
<reference evidence="1 2" key="1">
    <citation type="submission" date="2017-02" db="EMBL/GenBank/DDBJ databases">
        <authorList>
            <person name="Peterson S.W."/>
        </authorList>
    </citation>
    <scope>NUCLEOTIDE SEQUENCE [LARGE SCALE GENOMIC DNA]</scope>
    <source>
        <strain evidence="1 2">ATCC BAA-1030</strain>
    </source>
</reference>
<dbReference type="STRING" id="263852.SAMN02745116_02096"/>
<gene>
    <name evidence="1" type="ORF">SAMN02745116_02096</name>
</gene>
<protein>
    <submittedName>
        <fullName evidence="1">Uncharacterized protein</fullName>
    </submittedName>
</protein>
<organism evidence="1 2">
    <name type="scientific">Pilibacter termitis</name>
    <dbReference type="NCBI Taxonomy" id="263852"/>
    <lineage>
        <taxon>Bacteria</taxon>
        <taxon>Bacillati</taxon>
        <taxon>Bacillota</taxon>
        <taxon>Bacilli</taxon>
        <taxon>Lactobacillales</taxon>
        <taxon>Enterococcaceae</taxon>
        <taxon>Pilibacter</taxon>
    </lineage>
</organism>
<sequence>MTKEAGNIELEVMSDTTVLRLNLAYYADLDCYTKNGDLKKVYQRKIDEIVDKHFSPDAFSGNNLTNMKVLGEQIDNLDKGLQVLGEQTANKIQYLGSYLNMRGSLSVYPEPLAKEEEIPLTEAEMFAHLLLMQMDLSNEMDLHDELFGEEDFFDEPHLMKKATPKQSKIIDLNSKREKK</sequence>
<keyword evidence="2" id="KW-1185">Reference proteome</keyword>
<dbReference type="AlphaFoldDB" id="A0A1T4Q8A5"/>
<dbReference type="RefSeq" id="WP_078808013.1">
    <property type="nucleotide sequence ID" value="NZ_FUXI01000027.1"/>
</dbReference>